<sequence length="484" mass="54382">MNVGGFLNLSLFILKLMGGFPFHRISQKPNIITVKSKEAWREDKDSSSSSSSSSSRLKHQTPSNTLNSNYQLSKGWKLWSFFLGAFQLVFVLGTCFVGSQRSYKSVTTNIANFLGDFLSSVIGTVVVMYLMTHTNLAMRIINSLQHQWRRIPETQTINSPSDWLLVLGAVVLTVGMCILPITICLDKDVFEMVKFLDIYEEFLWYAIKLFVIGFLFSVIRFESLVYKNLRTSLVRLLKGQEGSGNSPDESPSSNTESESMTTNDETELREDSTQGKHNNKVDGKVSNLGPMTFTVPPDQNTNTNNNNEDCVLKLGKISSTTNSEDTNTKETEDGDTTNASSPNTIFLSLLKGTRGTLQEVHACHRLLLTYLGFPVTLLLFSCLYDFIINFYYSIIIHPTTSWMSQISDMSFLLLSGVPLLLLPNLPVILQSEQDELKELLQTILHQEETQNMKQEIFSFGATYLVILVQFRLTESSACTEKCSP</sequence>
<keyword evidence="4" id="KW-1185">Reference proteome</keyword>
<protein>
    <submittedName>
        <fullName evidence="3">Uncharacterized protein</fullName>
    </submittedName>
</protein>
<keyword evidence="2" id="KW-0472">Membrane</keyword>
<keyword evidence="2" id="KW-1133">Transmembrane helix</keyword>
<feature type="transmembrane region" description="Helical" evidence="2">
    <location>
        <begin position="203"/>
        <end position="221"/>
    </location>
</feature>
<reference evidence="3" key="1">
    <citation type="submission" date="2023-11" db="EMBL/GenBank/DDBJ databases">
        <title>Genome assemblies of two species of porcelain crab, Petrolisthes cinctipes and Petrolisthes manimaculis (Anomura: Porcellanidae).</title>
        <authorList>
            <person name="Angst P."/>
        </authorList>
    </citation>
    <scope>NUCLEOTIDE SEQUENCE</scope>
    <source>
        <strain evidence="3">PB745_02</strain>
        <tissue evidence="3">Gill</tissue>
    </source>
</reference>
<feature type="transmembrane region" description="Helical" evidence="2">
    <location>
        <begin position="367"/>
        <end position="391"/>
    </location>
</feature>
<accession>A0AAE1PWQ9</accession>
<feature type="transmembrane region" description="Helical" evidence="2">
    <location>
        <begin position="163"/>
        <end position="183"/>
    </location>
</feature>
<feature type="compositionally biased region" description="Basic and acidic residues" evidence="1">
    <location>
        <begin position="269"/>
        <end position="283"/>
    </location>
</feature>
<keyword evidence="2" id="KW-0812">Transmembrane</keyword>
<evidence type="ECO:0000256" key="1">
    <source>
        <dbReference type="SAM" id="MobiDB-lite"/>
    </source>
</evidence>
<evidence type="ECO:0000256" key="2">
    <source>
        <dbReference type="SAM" id="Phobius"/>
    </source>
</evidence>
<organism evidence="3 4">
    <name type="scientific">Petrolisthes manimaculis</name>
    <dbReference type="NCBI Taxonomy" id="1843537"/>
    <lineage>
        <taxon>Eukaryota</taxon>
        <taxon>Metazoa</taxon>
        <taxon>Ecdysozoa</taxon>
        <taxon>Arthropoda</taxon>
        <taxon>Crustacea</taxon>
        <taxon>Multicrustacea</taxon>
        <taxon>Malacostraca</taxon>
        <taxon>Eumalacostraca</taxon>
        <taxon>Eucarida</taxon>
        <taxon>Decapoda</taxon>
        <taxon>Pleocyemata</taxon>
        <taxon>Anomura</taxon>
        <taxon>Galatheoidea</taxon>
        <taxon>Porcellanidae</taxon>
        <taxon>Petrolisthes</taxon>
    </lineage>
</organism>
<dbReference type="Proteomes" id="UP001292094">
    <property type="component" value="Unassembled WGS sequence"/>
</dbReference>
<evidence type="ECO:0000313" key="4">
    <source>
        <dbReference type="Proteomes" id="UP001292094"/>
    </source>
</evidence>
<gene>
    <name evidence="3" type="ORF">Pmani_013058</name>
</gene>
<feature type="region of interest" description="Disordered" evidence="1">
    <location>
        <begin position="238"/>
        <end position="309"/>
    </location>
</feature>
<proteinExistence type="predicted"/>
<feature type="compositionally biased region" description="Low complexity" evidence="1">
    <location>
        <begin position="246"/>
        <end position="263"/>
    </location>
</feature>
<name>A0AAE1PWQ9_9EUCA</name>
<evidence type="ECO:0000313" key="3">
    <source>
        <dbReference type="EMBL" id="KAK4315729.1"/>
    </source>
</evidence>
<feature type="region of interest" description="Disordered" evidence="1">
    <location>
        <begin position="43"/>
        <end position="63"/>
    </location>
</feature>
<feature type="transmembrane region" description="Helical" evidence="2">
    <location>
        <begin position="78"/>
        <end position="99"/>
    </location>
</feature>
<dbReference type="EMBL" id="JAWZYT010001084">
    <property type="protein sequence ID" value="KAK4315729.1"/>
    <property type="molecule type" value="Genomic_DNA"/>
</dbReference>
<comment type="caution">
    <text evidence="3">The sequence shown here is derived from an EMBL/GenBank/DDBJ whole genome shotgun (WGS) entry which is preliminary data.</text>
</comment>
<feature type="transmembrane region" description="Helical" evidence="2">
    <location>
        <begin position="6"/>
        <end position="25"/>
    </location>
</feature>
<feature type="transmembrane region" description="Helical" evidence="2">
    <location>
        <begin position="119"/>
        <end position="142"/>
    </location>
</feature>
<dbReference type="AlphaFoldDB" id="A0AAE1PWQ9"/>